<comment type="caution">
    <text evidence="2">The sequence shown here is derived from an EMBL/GenBank/DDBJ whole genome shotgun (WGS) entry which is preliminary data.</text>
</comment>
<dbReference type="PANTHER" id="PTHR30399">
    <property type="entry name" value="UNCHARACTERIZED PROTEIN YGJP"/>
    <property type="match status" value="1"/>
</dbReference>
<evidence type="ECO:0000259" key="1">
    <source>
        <dbReference type="Pfam" id="PF01863"/>
    </source>
</evidence>
<dbReference type="RefSeq" id="WP_085628341.1">
    <property type="nucleotide sequence ID" value="NZ_JAFBWU010000001.1"/>
</dbReference>
<evidence type="ECO:0000313" key="4">
    <source>
        <dbReference type="Proteomes" id="UP000755667"/>
    </source>
</evidence>
<dbReference type="Proteomes" id="UP000755667">
    <property type="component" value="Unassembled WGS sequence"/>
</dbReference>
<dbReference type="CDD" id="cd07344">
    <property type="entry name" value="M48_yhfN_like"/>
    <property type="match status" value="1"/>
</dbReference>
<name>A0A9Q2NS19_9RHOB</name>
<dbReference type="Pfam" id="PF01863">
    <property type="entry name" value="YgjP-like"/>
    <property type="match status" value="1"/>
</dbReference>
<evidence type="ECO:0000313" key="2">
    <source>
        <dbReference type="EMBL" id="MBM2410852.1"/>
    </source>
</evidence>
<gene>
    <name evidence="2" type="ORF">JQX41_00930</name>
    <name evidence="3" type="ORF">JQX48_00930</name>
</gene>
<dbReference type="EMBL" id="JAFBXE010000001">
    <property type="protein sequence ID" value="MBM2410852.1"/>
    <property type="molecule type" value="Genomic_DNA"/>
</dbReference>
<dbReference type="InterPro" id="IPR053136">
    <property type="entry name" value="UTP_pyrophosphatase-like"/>
</dbReference>
<dbReference type="GeneID" id="62640074"/>
<proteinExistence type="predicted"/>
<sequence>MGVTTFPGNPEIPLKLRKNTRARRMTLRISRVDGGVTLTVPRGVSERDALAFAAEKRDWVVGHLSKQATPEHVGPGQRLEVCGQPFEVVQGTGRRLSVSDGHISLPAPVETGRIHLLAWLKEQARAELTRASDHYAQRLGRRYTRLTLRDTRSRWGSCSSAGALMYSWRLILAPKPVLEYVAAHEVAHLQEMNHSADFWRVVDQLYGPHREARDWLRHEGPKLHRFRFDA</sequence>
<organism evidence="2 4">
    <name type="scientific">Marivita cryptomonadis</name>
    <dbReference type="NCBI Taxonomy" id="505252"/>
    <lineage>
        <taxon>Bacteria</taxon>
        <taxon>Pseudomonadati</taxon>
        <taxon>Pseudomonadota</taxon>
        <taxon>Alphaproteobacteria</taxon>
        <taxon>Rhodobacterales</taxon>
        <taxon>Roseobacteraceae</taxon>
        <taxon>Marivita</taxon>
    </lineage>
</organism>
<feature type="domain" description="YgjP-like metallopeptidase" evidence="1">
    <location>
        <begin position="24"/>
        <end position="218"/>
    </location>
</feature>
<dbReference type="PANTHER" id="PTHR30399:SF1">
    <property type="entry name" value="UTP PYROPHOSPHATASE"/>
    <property type="match status" value="1"/>
</dbReference>
<dbReference type="Proteomes" id="UP000809440">
    <property type="component" value="Unassembled WGS sequence"/>
</dbReference>
<keyword evidence="5" id="KW-1185">Reference proteome</keyword>
<dbReference type="InterPro" id="IPR002725">
    <property type="entry name" value="YgjP-like_metallopeptidase"/>
</dbReference>
<dbReference type="OrthoDB" id="9795402at2"/>
<reference evidence="2 5" key="1">
    <citation type="submission" date="2021-01" db="EMBL/GenBank/DDBJ databases">
        <title>Diatom-associated Roseobacters Show Island Model of Population Structure.</title>
        <authorList>
            <person name="Qu L."/>
            <person name="Feng X."/>
            <person name="Chen Y."/>
            <person name="Li L."/>
            <person name="Wang X."/>
            <person name="Hu Z."/>
            <person name="Wang H."/>
            <person name="Luo H."/>
        </authorList>
    </citation>
    <scope>NUCLEOTIDE SEQUENCE</scope>
    <source>
        <strain evidence="3 5">CC28-63</strain>
        <strain evidence="2">CC28-69</strain>
    </source>
</reference>
<evidence type="ECO:0000313" key="3">
    <source>
        <dbReference type="EMBL" id="MBM2415519.1"/>
    </source>
</evidence>
<dbReference type="AlphaFoldDB" id="A0A9Q2NS19"/>
<accession>A0A9Q2NS19</accession>
<dbReference type="EMBL" id="JAFBXF010000001">
    <property type="protein sequence ID" value="MBM2415519.1"/>
    <property type="molecule type" value="Genomic_DNA"/>
</dbReference>
<dbReference type="Gene3D" id="3.30.2010.10">
    <property type="entry name" value="Metalloproteases ('zincins'), catalytic domain"/>
    <property type="match status" value="1"/>
</dbReference>
<protein>
    <submittedName>
        <fullName evidence="2">M48 family metallopeptidase</fullName>
    </submittedName>
</protein>
<evidence type="ECO:0000313" key="5">
    <source>
        <dbReference type="Proteomes" id="UP000809440"/>
    </source>
</evidence>